<dbReference type="PROSITE" id="PS51257">
    <property type="entry name" value="PROKAR_LIPOPROTEIN"/>
    <property type="match status" value="1"/>
</dbReference>
<dbReference type="Proteomes" id="UP000518300">
    <property type="component" value="Unassembled WGS sequence"/>
</dbReference>
<comment type="caution">
    <text evidence="1">The sequence shown here is derived from an EMBL/GenBank/DDBJ whole genome shotgun (WGS) entry which is preliminary data.</text>
</comment>
<accession>A0A848LDN2</accession>
<keyword evidence="2" id="KW-1185">Reference proteome</keyword>
<evidence type="ECO:0000313" key="2">
    <source>
        <dbReference type="Proteomes" id="UP000518300"/>
    </source>
</evidence>
<protein>
    <submittedName>
        <fullName evidence="1">Uncharacterized protein</fullName>
    </submittedName>
</protein>
<name>A0A848LDN2_9BACT</name>
<evidence type="ECO:0000313" key="1">
    <source>
        <dbReference type="EMBL" id="NMO14351.1"/>
    </source>
</evidence>
<dbReference type="InterPro" id="IPR013783">
    <property type="entry name" value="Ig-like_fold"/>
</dbReference>
<proteinExistence type="predicted"/>
<dbReference type="RefSeq" id="WP_169343646.1">
    <property type="nucleotide sequence ID" value="NZ_JABBJJ010000017.1"/>
</dbReference>
<reference evidence="1 2" key="1">
    <citation type="submission" date="2020-04" db="EMBL/GenBank/DDBJ databases">
        <title>Draft genome of Pyxidicoccus fallax type strain.</title>
        <authorList>
            <person name="Whitworth D.E."/>
        </authorList>
    </citation>
    <scope>NUCLEOTIDE SEQUENCE [LARGE SCALE GENOMIC DNA]</scope>
    <source>
        <strain evidence="1 2">DSM 14698</strain>
    </source>
</reference>
<organism evidence="1 2">
    <name type="scientific">Pyxidicoccus fallax</name>
    <dbReference type="NCBI Taxonomy" id="394095"/>
    <lineage>
        <taxon>Bacteria</taxon>
        <taxon>Pseudomonadati</taxon>
        <taxon>Myxococcota</taxon>
        <taxon>Myxococcia</taxon>
        <taxon>Myxococcales</taxon>
        <taxon>Cystobacterineae</taxon>
        <taxon>Myxococcaceae</taxon>
        <taxon>Pyxidicoccus</taxon>
    </lineage>
</organism>
<dbReference type="EMBL" id="JABBJJ010000017">
    <property type="protein sequence ID" value="NMO14351.1"/>
    <property type="molecule type" value="Genomic_DNA"/>
</dbReference>
<dbReference type="Gene3D" id="2.60.40.10">
    <property type="entry name" value="Immunoglobulins"/>
    <property type="match status" value="3"/>
</dbReference>
<sequence length="1581" mass="155791">MSRASTSPFLEMTSVSLKNLALLVFASALILSGCGGDSKPPGPTEPPAPVARRLAFTVQPSQAVTGAALDPAVQVTVQDADGKTVAGAQVTVTLALEANPTGATLSGAAPVRTAQGVATFSGLTLDKAGEGYTLVARADGLESATSQPFGIIPSSARALAFTPEPGELEAGGTFASGVRVTVTDAAGRPVQGHVPVSLALGANPAGGTLTGTLTVDTIDGVALFTELSIDKAGEGYTLVATTPGVAPITSAAFRVKPGPAKSLVFVTGPSSAAVDAHISPAVQVRLVDAYGNTATGSTDAVTVSLAGSLVGTLRGTLTATPVDGVVTFADLSVDMVGIFELGATSPALEGVTSATFDIVPGPAARLAFRGHPSRVSAGDNVAPGVEVTALDARGNIATSFTGVVTVALDANPTSDTLQGTLTTSAVAGVARFDNLSLRRAGTGYTLAVSAQGLTSATSRPFDVTPGEAAALVFTTQPSTIAIDAAFNPTVAITVHDAFGNTVTGHSAPVELALANNPTGVSLTGTVSVTPVNGVASFPGVSVNQVGTGYQLSASTSTTRSTATSAAFNVTAGAPARLVFTTQPSRVSAGDNVAPAVEVTALDARGNIATSFTGVVTVALDANPTSDTLQGTLTTSAVAGVARFGNLSLRRVGTGYTLAVSAQGLTSATSRPFDVTPGEAATLVFTTQPSRVRAGDDVAPEVEVTALDARGNVATSFGGLVTMALASNPTSDTLQGNVAVSAVAGVARFGAMSLRRVGTGYTLSASAQGLTSVTSLPFDVTPGEAATLVFTTQPRTIAFGATFNPAVAVTVRDAFGNTVTGHSTPVELALATHSSGASLTGTVSVTPVNGVASFPGISVNQVGTGYVLSASTPGLTANSSAFNVTAGAPARLEFGVQPSNVVAGVAIAPAVTVRVVDAHGNTVTTATNSIIVAIGNNPGVGILNGTKTVSAVNGVATFSTLSITRSGVGYTLTASVGGNSLTTGVSAPFTVTHGAASALSFYTNAPNVVSAGLPITPAVKVGVRDSYGNTVTSSTAPITLSLSANPGSSTLGGTLTVNAVDGVATFPDLTLNRTGLNYRFAAASQGLTSNTSALFNVVAGPAVRLAFTTQPANVAAGAVMTPSVRVAVQDAFGNTVQTSSVSVLIAIANNPTGAVLTGTSPVTTSNGVATFTNLRLDKVGTGYTLEATASGLTAVTSTAFNVTAGAATQLAFTVQPGNISAGGTFDPVVQVTVRDAGGNTVTTSTASITLALGNNPGGGPLSGTTVVSAAGGVASFPGVSLVRAGSGYTLTASATGLTAATSNTFNVTPGAAHHLAFTVQPSRASVGLALGPVQVSVQDAHGNTRTDAANDITVALGNNPSGATLSGTLTVAATQGVASFGDLVLDARGNGYTLTASTPDLTGATSTAFDAVIAGTRLVYVEPEPGGRIALVSNPASTQTTVVLDVVTLEDLTGYAVGMNLPLDASRVQAGGSLMIPGAVLSPGVNPVAAYGQLPASGPLASVLTTGLSQKAAGEGAVATDTAIPAGSVLYSVQLALRPGADSGVVFDGTALGPKFQALLRDRLGNDVVGRAGFAVGRLEVQ</sequence>
<gene>
    <name evidence="1" type="ORF">HG543_05700</name>
</gene>